<evidence type="ECO:0000256" key="1">
    <source>
        <dbReference type="SAM" id="MobiDB-lite"/>
    </source>
</evidence>
<dbReference type="PANTHER" id="PTHR46889">
    <property type="entry name" value="TRANSPOSASE INSF FOR INSERTION SEQUENCE IS3B-RELATED"/>
    <property type="match status" value="1"/>
</dbReference>
<evidence type="ECO:0000259" key="2">
    <source>
        <dbReference type="Pfam" id="PF13276"/>
    </source>
</evidence>
<evidence type="ECO:0000313" key="3">
    <source>
        <dbReference type="EMBL" id="QHA09179.1"/>
    </source>
</evidence>
<name>A0A6I6NE95_9ACTN</name>
<feature type="domain" description="HTH-like" evidence="2">
    <location>
        <begin position="62"/>
        <end position="113"/>
    </location>
</feature>
<evidence type="ECO:0000313" key="4">
    <source>
        <dbReference type="Proteomes" id="UP000436138"/>
    </source>
</evidence>
<dbReference type="Proteomes" id="UP000436138">
    <property type="component" value="Chromosome"/>
</dbReference>
<keyword evidence="4" id="KW-1185">Reference proteome</keyword>
<dbReference type="InterPro" id="IPR025948">
    <property type="entry name" value="HTH-like_dom"/>
</dbReference>
<accession>A0A6I6NE95</accession>
<dbReference type="PANTHER" id="PTHR46889:SF4">
    <property type="entry name" value="TRANSPOSASE INSO FOR INSERTION SEQUENCE ELEMENT IS911B-RELATED"/>
    <property type="match status" value="1"/>
</dbReference>
<feature type="region of interest" description="Disordered" evidence="1">
    <location>
        <begin position="205"/>
        <end position="237"/>
    </location>
</feature>
<dbReference type="InterPro" id="IPR050900">
    <property type="entry name" value="Transposase_IS3/IS150/IS904"/>
</dbReference>
<dbReference type="KEGG" id="sbro:GQF42_43645"/>
<protein>
    <submittedName>
        <fullName evidence="3">IS3 family transposase</fullName>
    </submittedName>
</protein>
<feature type="compositionally biased region" description="Basic residues" evidence="1">
    <location>
        <begin position="110"/>
        <end position="122"/>
    </location>
</feature>
<sequence>MGEVAVADPAVLVGVISDQKTVHSVPYRTSCRALGVSEAWFCKWRRRASEPTKRETRRAEPAERICHFFDRSGRTYGSPRITVDLWEEGWQVSQNTVAEIMAELGLQGRKPPRRRRSLTRPGKRSEYTARPAGSPPSSSNGSSRKGHRHTVLRWVAYAGRDWAGYLAARAENEASMGCHDNSPVWKGSVASRAVPEHAVGKWDAARSSRCSRGTPGWQPAVGQVGRNGSGARGTRPE</sequence>
<feature type="region of interest" description="Disordered" evidence="1">
    <location>
        <begin position="103"/>
        <end position="147"/>
    </location>
</feature>
<dbReference type="Pfam" id="PF13276">
    <property type="entry name" value="HTH_21"/>
    <property type="match status" value="1"/>
</dbReference>
<organism evidence="3 4">
    <name type="scientific">Streptomyces broussonetiae</name>
    <dbReference type="NCBI Taxonomy" id="2686304"/>
    <lineage>
        <taxon>Bacteria</taxon>
        <taxon>Bacillati</taxon>
        <taxon>Actinomycetota</taxon>
        <taxon>Actinomycetes</taxon>
        <taxon>Kitasatosporales</taxon>
        <taxon>Streptomycetaceae</taxon>
        <taxon>Streptomyces</taxon>
    </lineage>
</organism>
<dbReference type="EMBL" id="CP047020">
    <property type="protein sequence ID" value="QHA09179.1"/>
    <property type="molecule type" value="Genomic_DNA"/>
</dbReference>
<proteinExistence type="predicted"/>
<gene>
    <name evidence="3" type="ORF">GQF42_43645</name>
</gene>
<reference evidence="3 4" key="1">
    <citation type="submission" date="2019-12" db="EMBL/GenBank/DDBJ databases">
        <title>Streptomyces sp. strain T44 isolated from rhizosphere soil of Broussonetia papyrifera.</title>
        <authorList>
            <person name="Mo P."/>
        </authorList>
    </citation>
    <scope>NUCLEOTIDE SEQUENCE [LARGE SCALE GENOMIC DNA]</scope>
    <source>
        <strain evidence="3 4">T44</strain>
    </source>
</reference>
<dbReference type="AlphaFoldDB" id="A0A6I6NE95"/>